<dbReference type="GO" id="GO:0003677">
    <property type="term" value="F:DNA binding"/>
    <property type="evidence" value="ECO:0007669"/>
    <property type="project" value="InterPro"/>
</dbReference>
<feature type="compositionally biased region" description="Basic and acidic residues" evidence="11">
    <location>
        <begin position="9"/>
        <end position="21"/>
    </location>
</feature>
<keyword evidence="4 8" id="KW-0479">Metal-binding</keyword>
<evidence type="ECO:0000256" key="5">
    <source>
        <dbReference type="ARBA" id="ARBA00022801"/>
    </source>
</evidence>
<organism evidence="15">
    <name type="scientific">Enterobius vermicularis</name>
    <name type="common">Human pinworm</name>
    <dbReference type="NCBI Taxonomy" id="51028"/>
    <lineage>
        <taxon>Eukaryota</taxon>
        <taxon>Metazoa</taxon>
        <taxon>Ecdysozoa</taxon>
        <taxon>Nematoda</taxon>
        <taxon>Chromadorea</taxon>
        <taxon>Rhabditida</taxon>
        <taxon>Spirurina</taxon>
        <taxon>Oxyuridomorpha</taxon>
        <taxon>Oxyuroidea</taxon>
        <taxon>Oxyuridae</taxon>
        <taxon>Enterobius</taxon>
    </lineage>
</organism>
<dbReference type="GO" id="GO:0008081">
    <property type="term" value="F:phosphoric diester hydrolase activity"/>
    <property type="evidence" value="ECO:0007669"/>
    <property type="project" value="TreeGrafter"/>
</dbReference>
<dbReference type="Proteomes" id="UP000274131">
    <property type="component" value="Unassembled WGS sequence"/>
</dbReference>
<evidence type="ECO:0000256" key="8">
    <source>
        <dbReference type="PIRSR" id="PIRSR604808-2"/>
    </source>
</evidence>
<sequence>MPRTKRSRKSAEEKEGEEMKVVLKKPRKTTKCSRVKEQPKREVMVKRKSRVEKKSANVKKLKIDSKEGVASGSSGSKIKSQKQARARNSSVEAGETGAASKTIKVMTWNVAGIRAWVKKKAHQILKDESPDFFALQETKCDSIPKEMDIKGYHHYLESPADKSGYAGVLILTKEPPTKVAYHFLQLMGFKRLKGFNMLLVVIYGSQLHDAARGRLIVAEFDRYYIINSYVPNSGRGLVNLEKRKLWEDWFLPELKKLDAEKPVIYTGDLNVAHEEIDLANPKTNKNRTAGFTDQERDDFTRLLDAGFVDVFRKLNPDKEGAYTFWSNMHGARAKNVGWRLDYFVVSERLFDKVKRCEILKEVTGSDHCPLLLEFSL</sequence>
<dbReference type="EC" id="3.1.-.-" evidence="10"/>
<feature type="binding site" evidence="8">
    <location>
        <position position="366"/>
    </location>
    <ligand>
        <name>Mg(2+)</name>
        <dbReference type="ChEBI" id="CHEBI:18420"/>
        <label>1</label>
    </ligand>
</feature>
<feature type="binding site" evidence="8">
    <location>
        <position position="268"/>
    </location>
    <ligand>
        <name>Mg(2+)</name>
        <dbReference type="ChEBI" id="CHEBI:18420"/>
        <label>1</label>
    </ligand>
</feature>
<evidence type="ECO:0000313" key="13">
    <source>
        <dbReference type="EMBL" id="VDD87853.1"/>
    </source>
</evidence>
<evidence type="ECO:0000259" key="12">
    <source>
        <dbReference type="Pfam" id="PF03372"/>
    </source>
</evidence>
<feature type="active site" description="Proton donor/acceptor" evidence="7">
    <location>
        <position position="268"/>
    </location>
</feature>
<feature type="region of interest" description="Disordered" evidence="11">
    <location>
        <begin position="1"/>
        <end position="96"/>
    </location>
</feature>
<evidence type="ECO:0000256" key="4">
    <source>
        <dbReference type="ARBA" id="ARBA00022723"/>
    </source>
</evidence>
<dbReference type="OrthoDB" id="498125at2759"/>
<dbReference type="InterPro" id="IPR020847">
    <property type="entry name" value="AP_endonuclease_F1_BS"/>
</dbReference>
<dbReference type="SUPFAM" id="SSF56219">
    <property type="entry name" value="DNase I-like"/>
    <property type="match status" value="1"/>
</dbReference>
<dbReference type="InterPro" id="IPR020848">
    <property type="entry name" value="AP_endonuclease_F1_CS"/>
</dbReference>
<evidence type="ECO:0000313" key="14">
    <source>
        <dbReference type="Proteomes" id="UP000274131"/>
    </source>
</evidence>
<evidence type="ECO:0000256" key="7">
    <source>
        <dbReference type="PIRSR" id="PIRSR604808-1"/>
    </source>
</evidence>
<dbReference type="InterPro" id="IPR004808">
    <property type="entry name" value="AP_endonuc_1"/>
</dbReference>
<dbReference type="NCBIfam" id="TIGR00633">
    <property type="entry name" value="xth"/>
    <property type="match status" value="1"/>
</dbReference>
<dbReference type="PROSITE" id="PS51435">
    <property type="entry name" value="AP_NUCLEASE_F1_4"/>
    <property type="match status" value="1"/>
</dbReference>
<proteinExistence type="inferred from homology"/>
<evidence type="ECO:0000256" key="9">
    <source>
        <dbReference type="PIRSR" id="PIRSR604808-3"/>
    </source>
</evidence>
<name>A0A0N4V060_ENTVE</name>
<protein>
    <recommendedName>
        <fullName evidence="10">DNA-(apurinic or apyrimidinic site) endonuclease</fullName>
        <ecNumber evidence="10">3.1.-.-</ecNumber>
    </recommendedName>
</protein>
<reference evidence="13 14" key="2">
    <citation type="submission" date="2018-10" db="EMBL/GenBank/DDBJ databases">
        <authorList>
            <consortium name="Pathogen Informatics"/>
        </authorList>
    </citation>
    <scope>NUCLEOTIDE SEQUENCE [LARGE SCALE GENOMIC DNA]</scope>
</reference>
<evidence type="ECO:0000256" key="10">
    <source>
        <dbReference type="RuleBase" id="RU362131"/>
    </source>
</evidence>
<evidence type="ECO:0000313" key="15">
    <source>
        <dbReference type="WBParaSite" id="EVEC_0000328801-mRNA-1"/>
    </source>
</evidence>
<dbReference type="PROSITE" id="PS00726">
    <property type="entry name" value="AP_NUCLEASE_F1_1"/>
    <property type="match status" value="1"/>
</dbReference>
<feature type="active site" description="Proton acceptor" evidence="7">
    <location>
        <position position="367"/>
    </location>
</feature>
<feature type="compositionally biased region" description="Basic residues" evidence="11">
    <location>
        <begin position="46"/>
        <end position="60"/>
    </location>
</feature>
<dbReference type="GO" id="GO:0003906">
    <property type="term" value="F:DNA-(apurinic or apyrimidinic site) endonuclease activity"/>
    <property type="evidence" value="ECO:0007669"/>
    <property type="project" value="TreeGrafter"/>
</dbReference>
<feature type="binding site" evidence="8">
    <location>
        <position position="270"/>
    </location>
    <ligand>
        <name>Mg(2+)</name>
        <dbReference type="ChEBI" id="CHEBI:18420"/>
        <label>1</label>
    </ligand>
</feature>
<dbReference type="PANTHER" id="PTHR22748">
    <property type="entry name" value="AP ENDONUCLEASE"/>
    <property type="match status" value="1"/>
</dbReference>
<dbReference type="CDD" id="cd09087">
    <property type="entry name" value="Ape1-like_AP-endo"/>
    <property type="match status" value="1"/>
</dbReference>
<dbReference type="EMBL" id="UXUI01007487">
    <property type="protein sequence ID" value="VDD87853.1"/>
    <property type="molecule type" value="Genomic_DNA"/>
</dbReference>
<feature type="domain" description="Endonuclease/exonuclease/phosphatase" evidence="12">
    <location>
        <begin position="106"/>
        <end position="367"/>
    </location>
</feature>
<keyword evidence="10" id="KW-0227">DNA damage</keyword>
<dbReference type="AlphaFoldDB" id="A0A0N4V060"/>
<keyword evidence="8" id="KW-0464">Manganese</keyword>
<dbReference type="GO" id="GO:0006284">
    <property type="term" value="P:base-excision repair"/>
    <property type="evidence" value="ECO:0007669"/>
    <property type="project" value="TreeGrafter"/>
</dbReference>
<feature type="binding site" evidence="8">
    <location>
        <position position="367"/>
    </location>
    <ligand>
        <name>Mg(2+)</name>
        <dbReference type="ChEBI" id="CHEBI:18420"/>
        <label>1</label>
    </ligand>
</feature>
<dbReference type="Gene3D" id="3.60.10.10">
    <property type="entry name" value="Endonuclease/exonuclease/phosphatase"/>
    <property type="match status" value="1"/>
</dbReference>
<comment type="cofactor">
    <cofactor evidence="2">
        <name>Mn(2+)</name>
        <dbReference type="ChEBI" id="CHEBI:29035"/>
    </cofactor>
</comment>
<feature type="site" description="Interaction with DNA substrate" evidence="9">
    <location>
        <position position="367"/>
    </location>
</feature>
<dbReference type="Pfam" id="PF03372">
    <property type="entry name" value="Exo_endo_phos"/>
    <property type="match status" value="1"/>
</dbReference>
<keyword evidence="14" id="KW-1185">Reference proteome</keyword>
<dbReference type="PROSITE" id="PS00728">
    <property type="entry name" value="AP_NUCLEASE_F1_3"/>
    <property type="match status" value="1"/>
</dbReference>
<feature type="site" description="Transition state stabilizer" evidence="9">
    <location>
        <position position="270"/>
    </location>
</feature>
<reference evidence="15" key="1">
    <citation type="submission" date="2017-02" db="UniProtKB">
        <authorList>
            <consortium name="WormBaseParasite"/>
        </authorList>
    </citation>
    <scope>IDENTIFICATION</scope>
</reference>
<comment type="similarity">
    <text evidence="3 10">Belongs to the DNA repair enzymes AP/ExoA family.</text>
</comment>
<dbReference type="PANTHER" id="PTHR22748:SF6">
    <property type="entry name" value="DNA-(APURINIC OR APYRIMIDINIC SITE) ENDONUCLEASE"/>
    <property type="match status" value="1"/>
</dbReference>
<evidence type="ECO:0000256" key="1">
    <source>
        <dbReference type="ARBA" id="ARBA00000493"/>
    </source>
</evidence>
<comment type="cofactor">
    <cofactor evidence="8 10">
        <name>Mg(2+)</name>
        <dbReference type="ChEBI" id="CHEBI:18420"/>
    </cofactor>
    <cofactor evidence="8 10">
        <name>Mn(2+)</name>
        <dbReference type="ChEBI" id="CHEBI:29035"/>
    </cofactor>
    <text evidence="8 10">Probably binds two magnesium or manganese ions per subunit.</text>
</comment>
<evidence type="ECO:0000256" key="6">
    <source>
        <dbReference type="ARBA" id="ARBA00022842"/>
    </source>
</evidence>
<comment type="catalytic activity">
    <reaction evidence="1">
        <text>Exonucleolytic cleavage in the 3'- to 5'-direction to yield nucleoside 5'-phosphates.</text>
        <dbReference type="EC" id="3.1.11.2"/>
    </reaction>
</comment>
<dbReference type="GO" id="GO:0008311">
    <property type="term" value="F:double-stranded DNA 3'-5' DNA exonuclease activity"/>
    <property type="evidence" value="ECO:0007669"/>
    <property type="project" value="UniProtKB-EC"/>
</dbReference>
<feature type="compositionally biased region" description="Basic and acidic residues" evidence="11">
    <location>
        <begin position="34"/>
        <end position="45"/>
    </location>
</feature>
<accession>A0A0N4V060</accession>
<evidence type="ECO:0000256" key="3">
    <source>
        <dbReference type="ARBA" id="ARBA00007092"/>
    </source>
</evidence>
<gene>
    <name evidence="13" type="ORF">EVEC_LOCUS2996</name>
</gene>
<feature type="active site" evidence="7">
    <location>
        <position position="229"/>
    </location>
</feature>
<feature type="compositionally biased region" description="Basic residues" evidence="11">
    <location>
        <begin position="22"/>
        <end position="33"/>
    </location>
</feature>
<dbReference type="GO" id="GO:0005634">
    <property type="term" value="C:nucleus"/>
    <property type="evidence" value="ECO:0007669"/>
    <property type="project" value="TreeGrafter"/>
</dbReference>
<keyword evidence="6 8" id="KW-0460">Magnesium</keyword>
<feature type="site" description="Important for catalytic activity" evidence="9">
    <location>
        <position position="341"/>
    </location>
</feature>
<evidence type="ECO:0000256" key="2">
    <source>
        <dbReference type="ARBA" id="ARBA00001936"/>
    </source>
</evidence>
<keyword evidence="5" id="KW-0378">Hydrolase</keyword>
<dbReference type="STRING" id="51028.A0A0N4V060"/>
<evidence type="ECO:0000256" key="11">
    <source>
        <dbReference type="SAM" id="MobiDB-lite"/>
    </source>
</evidence>
<dbReference type="InterPro" id="IPR036691">
    <property type="entry name" value="Endo/exonu/phosph_ase_sf"/>
</dbReference>
<dbReference type="GO" id="GO:0046872">
    <property type="term" value="F:metal ion binding"/>
    <property type="evidence" value="ECO:0007669"/>
    <property type="project" value="UniProtKB-KW"/>
</dbReference>
<dbReference type="InterPro" id="IPR005135">
    <property type="entry name" value="Endo/exonuclease/phosphatase"/>
</dbReference>
<dbReference type="WBParaSite" id="EVEC_0000328801-mRNA-1">
    <property type="protein sequence ID" value="EVEC_0000328801-mRNA-1"/>
    <property type="gene ID" value="EVEC_0000328801"/>
</dbReference>
<dbReference type="NCBIfam" id="TIGR00195">
    <property type="entry name" value="exoDNase_III"/>
    <property type="match status" value="1"/>
</dbReference>
<feature type="binding site" evidence="8">
    <location>
        <position position="109"/>
    </location>
    <ligand>
        <name>Mg(2+)</name>
        <dbReference type="ChEBI" id="CHEBI:18420"/>
        <label>1</label>
    </ligand>
</feature>
<keyword evidence="10" id="KW-0234">DNA repair</keyword>
<feature type="binding site" evidence="8">
    <location>
        <position position="137"/>
    </location>
    <ligand>
        <name>Mg(2+)</name>
        <dbReference type="ChEBI" id="CHEBI:18420"/>
        <label>1</label>
    </ligand>
</feature>